<dbReference type="RefSeq" id="WP_196835622.1">
    <property type="nucleotide sequence ID" value="NZ_JADOTZ010000001.1"/>
</dbReference>
<protein>
    <submittedName>
        <fullName evidence="2">Uncharacterized protein YdeI (YjbR/CyaY-like superfamily)</fullName>
    </submittedName>
</protein>
<organism evidence="2 3">
    <name type="scientific">Zhihengliuella flava</name>
    <dbReference type="NCBI Taxonomy" id="1285193"/>
    <lineage>
        <taxon>Bacteria</taxon>
        <taxon>Bacillati</taxon>
        <taxon>Actinomycetota</taxon>
        <taxon>Actinomycetes</taxon>
        <taxon>Micrococcales</taxon>
        <taxon>Micrococcaceae</taxon>
        <taxon>Zhihengliuella</taxon>
    </lineage>
</organism>
<dbReference type="EMBL" id="JADOTZ010000001">
    <property type="protein sequence ID" value="MBG6084290.1"/>
    <property type="molecule type" value="Genomic_DNA"/>
</dbReference>
<dbReference type="Pfam" id="PF13376">
    <property type="entry name" value="OmdA"/>
    <property type="match status" value="1"/>
</dbReference>
<keyword evidence="3" id="KW-1185">Reference proteome</keyword>
<sequence>MAELPELLLPDADAWREWLAAHHRHSSGVALILTKKNGTTTRLTYAEAVEEALCCGWIDGRRNARDAETFTNRFTPRRPGGIWSSRNVSLVERLTAEGRMLPAGLAEVSAAQADGRWERAYSGSAAAEPPPELLAALEENPAAARLYAELSATNRYALYFRIQTLKRAESRSRRARELVAQLEQRRVPHPQPGFTTPDAS</sequence>
<evidence type="ECO:0000313" key="3">
    <source>
        <dbReference type="Proteomes" id="UP000625033"/>
    </source>
</evidence>
<name>A0A931GEM9_9MICC</name>
<feature type="region of interest" description="Disordered" evidence="1">
    <location>
        <begin position="181"/>
        <end position="200"/>
    </location>
</feature>
<gene>
    <name evidence="2" type="ORF">IW252_001057</name>
</gene>
<comment type="caution">
    <text evidence="2">The sequence shown here is derived from an EMBL/GenBank/DDBJ whole genome shotgun (WGS) entry which is preliminary data.</text>
</comment>
<evidence type="ECO:0000313" key="2">
    <source>
        <dbReference type="EMBL" id="MBG6084290.1"/>
    </source>
</evidence>
<accession>A0A931GEM9</accession>
<dbReference type="AlphaFoldDB" id="A0A931GEM9"/>
<evidence type="ECO:0000256" key="1">
    <source>
        <dbReference type="SAM" id="MobiDB-lite"/>
    </source>
</evidence>
<proteinExistence type="predicted"/>
<reference evidence="2" key="1">
    <citation type="submission" date="2020-11" db="EMBL/GenBank/DDBJ databases">
        <title>Sequencing the genomes of 1000 actinobacteria strains.</title>
        <authorList>
            <person name="Klenk H.-P."/>
        </authorList>
    </citation>
    <scope>NUCLEOTIDE SEQUENCE</scope>
    <source>
        <strain evidence="2">DSM 26152</strain>
    </source>
</reference>
<dbReference type="Proteomes" id="UP000625033">
    <property type="component" value="Unassembled WGS sequence"/>
</dbReference>